<feature type="transmembrane region" description="Helical" evidence="18">
    <location>
        <begin position="277"/>
        <end position="299"/>
    </location>
</feature>
<evidence type="ECO:0000259" key="20">
    <source>
        <dbReference type="SMART" id="SM00079"/>
    </source>
</evidence>
<evidence type="ECO:0000256" key="4">
    <source>
        <dbReference type="ARBA" id="ARBA00022692"/>
    </source>
</evidence>
<evidence type="ECO:0000256" key="6">
    <source>
        <dbReference type="ARBA" id="ARBA00023018"/>
    </source>
</evidence>
<dbReference type="KEGG" id="bbel:109468460"/>
<dbReference type="PANTHER" id="PTHR18966">
    <property type="entry name" value="IONOTROPIC GLUTAMATE RECEPTOR"/>
    <property type="match status" value="1"/>
</dbReference>
<keyword evidence="8 18" id="KW-0472">Membrane</keyword>
<dbReference type="OrthoDB" id="5984008at2759"/>
<dbReference type="PRINTS" id="PR00177">
    <property type="entry name" value="NMDARECEPTOR"/>
</dbReference>
<feature type="transmembrane region" description="Helical" evidence="18">
    <location>
        <begin position="463"/>
        <end position="488"/>
    </location>
</feature>
<evidence type="ECO:0000256" key="7">
    <source>
        <dbReference type="ARBA" id="ARBA00023065"/>
    </source>
</evidence>
<protein>
    <submittedName>
        <fullName evidence="23">Glutamate receptor ionotropic, kainate 1-like</fullName>
    </submittedName>
</protein>
<proteinExistence type="predicted"/>
<evidence type="ECO:0000256" key="17">
    <source>
        <dbReference type="PIRSR" id="PIRSR601508-3"/>
    </source>
</evidence>
<keyword evidence="22" id="KW-1185">Reference proteome</keyword>
<organism evidence="22 23">
    <name type="scientific">Branchiostoma belcheri</name>
    <name type="common">Amphioxus</name>
    <dbReference type="NCBI Taxonomy" id="7741"/>
    <lineage>
        <taxon>Eukaryota</taxon>
        <taxon>Metazoa</taxon>
        <taxon>Chordata</taxon>
        <taxon>Cephalochordata</taxon>
        <taxon>Leptocardii</taxon>
        <taxon>Amphioxiformes</taxon>
        <taxon>Branchiostomatidae</taxon>
        <taxon>Branchiostoma</taxon>
    </lineage>
</organism>
<dbReference type="GO" id="GO:0045211">
    <property type="term" value="C:postsynaptic membrane"/>
    <property type="evidence" value="ECO:0007669"/>
    <property type="project" value="UniProtKB-SubCell"/>
</dbReference>
<keyword evidence="12" id="KW-1071">Ligand-gated ion channel</keyword>
<gene>
    <name evidence="23" type="primary">LOC109468460</name>
</gene>
<dbReference type="Gene3D" id="3.40.190.10">
    <property type="entry name" value="Periplasmic binding protein-like II"/>
    <property type="match status" value="2"/>
</dbReference>
<dbReference type="Proteomes" id="UP000515135">
    <property type="component" value="Unplaced"/>
</dbReference>
<dbReference type="Pfam" id="PF00060">
    <property type="entry name" value="Lig_chan"/>
    <property type="match status" value="1"/>
</dbReference>
<feature type="chain" id="PRO_5027552534" evidence="19">
    <location>
        <begin position="21"/>
        <end position="523"/>
    </location>
</feature>
<feature type="domain" description="Ionotropic glutamate receptor C-terminal" evidence="20">
    <location>
        <begin position="80"/>
        <end position="441"/>
    </location>
</feature>
<dbReference type="InterPro" id="IPR001320">
    <property type="entry name" value="Iontro_rcpt_C"/>
</dbReference>
<evidence type="ECO:0000256" key="13">
    <source>
        <dbReference type="ARBA" id="ARBA00023303"/>
    </source>
</evidence>
<dbReference type="InterPro" id="IPR015683">
    <property type="entry name" value="Ionotropic_Glu_rcpt"/>
</dbReference>
<keyword evidence="3" id="KW-1003">Cell membrane</keyword>
<dbReference type="FunFam" id="3.40.190.10:FF:000024">
    <property type="entry name" value="Glutamate receptor, ionotropic, delta 1"/>
    <property type="match status" value="1"/>
</dbReference>
<evidence type="ECO:0000256" key="1">
    <source>
        <dbReference type="ARBA" id="ARBA00004651"/>
    </source>
</evidence>
<evidence type="ECO:0000256" key="2">
    <source>
        <dbReference type="ARBA" id="ARBA00022448"/>
    </source>
</evidence>
<evidence type="ECO:0000256" key="3">
    <source>
        <dbReference type="ARBA" id="ARBA00022475"/>
    </source>
</evidence>
<keyword evidence="6" id="KW-0770">Synapse</keyword>
<name>A0A6P4YUE2_BRABE</name>
<evidence type="ECO:0000256" key="9">
    <source>
        <dbReference type="ARBA" id="ARBA00023170"/>
    </source>
</evidence>
<keyword evidence="5 18" id="KW-1133">Transmembrane helix</keyword>
<feature type="transmembrane region" description="Helical" evidence="18">
    <location>
        <begin position="206"/>
        <end position="223"/>
    </location>
</feature>
<evidence type="ECO:0000256" key="5">
    <source>
        <dbReference type="ARBA" id="ARBA00022989"/>
    </source>
</evidence>
<keyword evidence="11" id="KW-0628">Postsynaptic cell membrane</keyword>
<evidence type="ECO:0000256" key="19">
    <source>
        <dbReference type="SAM" id="SignalP"/>
    </source>
</evidence>
<keyword evidence="4 18" id="KW-0812">Transmembrane</keyword>
<dbReference type="InterPro" id="IPR019594">
    <property type="entry name" value="Glu/Gly-bd"/>
</dbReference>
<accession>A0A6P4YUE2</accession>
<comment type="subcellular location">
    <subcellularLocation>
        <location evidence="1">Cell membrane</location>
        <topology evidence="1">Multi-pass membrane protein</topology>
    </subcellularLocation>
    <subcellularLocation>
        <location evidence="14">Postsynaptic cell membrane</location>
    </subcellularLocation>
</comment>
<dbReference type="FunFam" id="1.10.287.70:FF:000143">
    <property type="entry name" value="Probable glutamate receptor"/>
    <property type="match status" value="1"/>
</dbReference>
<keyword evidence="13" id="KW-0407">Ion channel</keyword>
<feature type="disulfide bond" evidence="17">
    <location>
        <begin position="390"/>
        <end position="444"/>
    </location>
</feature>
<evidence type="ECO:0000256" key="18">
    <source>
        <dbReference type="SAM" id="Phobius"/>
    </source>
</evidence>
<keyword evidence="7" id="KW-0406">Ion transport</keyword>
<dbReference type="SMART" id="SM00918">
    <property type="entry name" value="Lig_chan-Glu_bd"/>
    <property type="match status" value="1"/>
</dbReference>
<evidence type="ECO:0000256" key="16">
    <source>
        <dbReference type="PIRSR" id="PIRSR601508-2"/>
    </source>
</evidence>
<keyword evidence="2" id="KW-0813">Transport</keyword>
<dbReference type="Gene3D" id="1.10.287.70">
    <property type="match status" value="1"/>
</dbReference>
<dbReference type="AlphaFoldDB" id="A0A6P4YUE2"/>
<keyword evidence="9" id="KW-0675">Receptor</keyword>
<feature type="binding site" evidence="15">
    <location>
        <position position="161"/>
    </location>
    <ligand>
        <name>L-glutamate</name>
        <dbReference type="ChEBI" id="CHEBI:29985"/>
    </ligand>
</feature>
<dbReference type="InterPro" id="IPR001508">
    <property type="entry name" value="Iono_Glu_rcpt_met"/>
</dbReference>
<feature type="domain" description="Ionotropic glutamate receptor L-glutamate and glycine-binding" evidence="21">
    <location>
        <begin position="90"/>
        <end position="150"/>
    </location>
</feature>
<sequence length="523" mass="58196">MWRFDVIIFAHCSLAMVAFGNMTNTTAPPTIITTSSVPVQVTKELPLLLAKLLPTPTTPTVQRADDDDDDDEKISLRGRRLKAVTILEDPYVMRKVTDAGETYSGFVIDILKELAGTLGFSYDLYLVPDGTYGAPKGNSTWSGLIGQVIQKHADVAVAPVTISSTREQVVDFTNPFMDLGAGLLIRKPEPEGTSLFAFLLPFNSRVWFSILGALFGTAILLYVTSRIRYKCNVGDQSYDNDAKFNFKNSLWLTYWSIVRKGGEPAPRSLPSRILAGAWWFFTLIVISTYTANLTAFLTVKRLVAPIKSIDDLSGQSAIPYSVTYGTFLYSFFESQVGTGSVYERMWYTMKANNRFPISSMAGVEMVRNEEFVLIEETPFLEYAVRTDKNCGLMLLGKPFLFKGYGFATGRGSPLKKPLSVGILKLQESGRMSELRDRWWPKDGCPLDGQSSNVKSASALGLDIFLGVFYLLAGAAVMAIIITAVQVIYTRFCKGEDKLQALKERRASFMNNRQRRESINPNLH</sequence>
<evidence type="ECO:0000256" key="15">
    <source>
        <dbReference type="PIRSR" id="PIRSR601508-1"/>
    </source>
</evidence>
<feature type="site" description="Crucial to convey clamshell closure to channel opening" evidence="16">
    <location>
        <position position="306"/>
    </location>
</feature>
<evidence type="ECO:0000256" key="14">
    <source>
        <dbReference type="ARBA" id="ARBA00034100"/>
    </source>
</evidence>
<reference evidence="23" key="1">
    <citation type="submission" date="2025-08" db="UniProtKB">
        <authorList>
            <consortium name="RefSeq"/>
        </authorList>
    </citation>
    <scope>IDENTIFICATION</scope>
    <source>
        <tissue evidence="23">Gonad</tissue>
    </source>
</reference>
<evidence type="ECO:0000313" key="22">
    <source>
        <dbReference type="Proteomes" id="UP000515135"/>
    </source>
</evidence>
<dbReference type="GeneID" id="109468460"/>
<evidence type="ECO:0000256" key="8">
    <source>
        <dbReference type="ARBA" id="ARBA00023136"/>
    </source>
</evidence>
<feature type="binding site" evidence="15">
    <location>
        <position position="166"/>
    </location>
    <ligand>
        <name>L-glutamate</name>
        <dbReference type="ChEBI" id="CHEBI:29985"/>
    </ligand>
</feature>
<dbReference type="GO" id="GO:0038023">
    <property type="term" value="F:signaling receptor activity"/>
    <property type="evidence" value="ECO:0007669"/>
    <property type="project" value="InterPro"/>
</dbReference>
<evidence type="ECO:0000256" key="11">
    <source>
        <dbReference type="ARBA" id="ARBA00023257"/>
    </source>
</evidence>
<evidence type="ECO:0000256" key="10">
    <source>
        <dbReference type="ARBA" id="ARBA00023180"/>
    </source>
</evidence>
<keyword evidence="19" id="KW-0732">Signal</keyword>
<feature type="signal peptide" evidence="19">
    <location>
        <begin position="1"/>
        <end position="20"/>
    </location>
</feature>
<dbReference type="Pfam" id="PF10613">
    <property type="entry name" value="Lig_chan-Glu_bd"/>
    <property type="match status" value="1"/>
</dbReference>
<feature type="site" description="Interaction with the cone snail toxin Con-ikot-ikot" evidence="16">
    <location>
        <position position="424"/>
    </location>
</feature>
<keyword evidence="10" id="KW-0325">Glycoprotein</keyword>
<dbReference type="SUPFAM" id="SSF53850">
    <property type="entry name" value="Periplasmic binding protein-like II"/>
    <property type="match status" value="1"/>
</dbReference>
<keyword evidence="17" id="KW-1015">Disulfide bond</keyword>
<dbReference type="RefSeq" id="XP_019622262.1">
    <property type="nucleotide sequence ID" value="XM_019766703.1"/>
</dbReference>
<feature type="binding site" evidence="15">
    <location>
        <position position="376"/>
    </location>
    <ligand>
        <name>L-glutamate</name>
        <dbReference type="ChEBI" id="CHEBI:29985"/>
    </ligand>
</feature>
<evidence type="ECO:0000313" key="23">
    <source>
        <dbReference type="RefSeq" id="XP_019622262.1"/>
    </source>
</evidence>
<dbReference type="SMART" id="SM00079">
    <property type="entry name" value="PBPe"/>
    <property type="match status" value="1"/>
</dbReference>
<evidence type="ECO:0000259" key="21">
    <source>
        <dbReference type="SMART" id="SM00918"/>
    </source>
</evidence>
<evidence type="ECO:0000256" key="12">
    <source>
        <dbReference type="ARBA" id="ARBA00023286"/>
    </source>
</evidence>
<dbReference type="GO" id="GO:0015276">
    <property type="term" value="F:ligand-gated monoatomic ion channel activity"/>
    <property type="evidence" value="ECO:0007669"/>
    <property type="project" value="InterPro"/>
</dbReference>
<feature type="binding site" evidence="15">
    <location>
        <position position="159"/>
    </location>
    <ligand>
        <name>L-glutamate</name>
        <dbReference type="ChEBI" id="CHEBI:29985"/>
    </ligand>
</feature>